<accession>A0A2T0X849</accession>
<comment type="caution">
    <text evidence="2">The sequence shown here is derived from an EMBL/GenBank/DDBJ whole genome shotgun (WGS) entry which is preliminary data.</text>
</comment>
<evidence type="ECO:0000313" key="3">
    <source>
        <dbReference type="Proteomes" id="UP000238801"/>
    </source>
</evidence>
<evidence type="ECO:0000256" key="1">
    <source>
        <dbReference type="SAM" id="SignalP"/>
    </source>
</evidence>
<name>A0A2T0X849_9RHOB</name>
<dbReference type="EMBL" id="PVTT01000001">
    <property type="protein sequence ID" value="PRY95044.1"/>
    <property type="molecule type" value="Genomic_DNA"/>
</dbReference>
<gene>
    <name evidence="2" type="ORF">BCF33_0656</name>
</gene>
<evidence type="ECO:0008006" key="4">
    <source>
        <dbReference type="Google" id="ProtNLM"/>
    </source>
</evidence>
<dbReference type="AlphaFoldDB" id="A0A2T0X849"/>
<dbReference type="Proteomes" id="UP000238801">
    <property type="component" value="Unassembled WGS sequence"/>
</dbReference>
<sequence>MRRAMIPLAALPALPAVAETEGAADAWHVLDRITFDEVATEDSYAVHKTFPAEIADGAPAFEVSGYAVPMDLEGREFMLVSDLAECPFCGAGDHGVTVNVSMAEPMPGIDASQRVVLRGALIPVHDPETWQSVILTDAVRLDA</sequence>
<dbReference type="RefSeq" id="WP_106159476.1">
    <property type="nucleotide sequence ID" value="NZ_PVTT01000001.1"/>
</dbReference>
<keyword evidence="1" id="KW-0732">Signal</keyword>
<feature type="signal peptide" evidence="1">
    <location>
        <begin position="1"/>
        <end position="18"/>
    </location>
</feature>
<dbReference type="OrthoDB" id="7863575at2"/>
<organism evidence="2 3">
    <name type="scientific">Hasllibacter halocynthiae</name>
    <dbReference type="NCBI Taxonomy" id="595589"/>
    <lineage>
        <taxon>Bacteria</taxon>
        <taxon>Pseudomonadati</taxon>
        <taxon>Pseudomonadota</taxon>
        <taxon>Alphaproteobacteria</taxon>
        <taxon>Rhodobacterales</taxon>
        <taxon>Roseobacteraceae</taxon>
        <taxon>Hasllibacter</taxon>
    </lineage>
</organism>
<evidence type="ECO:0000313" key="2">
    <source>
        <dbReference type="EMBL" id="PRY95044.1"/>
    </source>
</evidence>
<keyword evidence="3" id="KW-1185">Reference proteome</keyword>
<reference evidence="2 3" key="1">
    <citation type="submission" date="2018-03" db="EMBL/GenBank/DDBJ databases">
        <title>Genomic Encyclopedia of Archaeal and Bacterial Type Strains, Phase II (KMG-II): from individual species to whole genera.</title>
        <authorList>
            <person name="Goeker M."/>
        </authorList>
    </citation>
    <scope>NUCLEOTIDE SEQUENCE [LARGE SCALE GENOMIC DNA]</scope>
    <source>
        <strain evidence="2 3">DSM 29318</strain>
    </source>
</reference>
<protein>
    <recommendedName>
        <fullName evidence="4">DUF3299 domain-containing protein</fullName>
    </recommendedName>
</protein>
<feature type="chain" id="PRO_5015711086" description="DUF3299 domain-containing protein" evidence="1">
    <location>
        <begin position="19"/>
        <end position="143"/>
    </location>
</feature>
<proteinExistence type="predicted"/>